<evidence type="ECO:0000313" key="3">
    <source>
        <dbReference type="EMBL" id="KIW44264.1"/>
    </source>
</evidence>
<evidence type="ECO:0000256" key="1">
    <source>
        <dbReference type="SAM" id="MobiDB-lite"/>
    </source>
</evidence>
<feature type="compositionally biased region" description="Low complexity" evidence="1">
    <location>
        <begin position="956"/>
        <end position="969"/>
    </location>
</feature>
<dbReference type="GeneID" id="27357360"/>
<feature type="domain" description="Telomeric single stranded DNA binding POT1/Cdc13" evidence="2">
    <location>
        <begin position="1036"/>
        <end position="1175"/>
    </location>
</feature>
<dbReference type="Proteomes" id="UP000053342">
    <property type="component" value="Unassembled WGS sequence"/>
</dbReference>
<reference evidence="3 4" key="1">
    <citation type="submission" date="2015-01" db="EMBL/GenBank/DDBJ databases">
        <title>The Genome Sequence of Exophiala oligosperma CBS72588.</title>
        <authorList>
            <consortium name="The Broad Institute Genomics Platform"/>
            <person name="Cuomo C."/>
            <person name="de Hoog S."/>
            <person name="Gorbushina A."/>
            <person name="Stielow B."/>
            <person name="Teixiera M."/>
            <person name="Abouelleil A."/>
            <person name="Chapman S.B."/>
            <person name="Priest M."/>
            <person name="Young S.K."/>
            <person name="Wortman J."/>
            <person name="Nusbaum C."/>
            <person name="Birren B."/>
        </authorList>
    </citation>
    <scope>NUCLEOTIDE SEQUENCE [LARGE SCALE GENOMIC DNA]</scope>
    <source>
        <strain evidence="3 4">CBS 72588</strain>
    </source>
</reference>
<feature type="compositionally biased region" description="Polar residues" evidence="1">
    <location>
        <begin position="845"/>
        <end position="855"/>
    </location>
</feature>
<feature type="compositionally biased region" description="Basic residues" evidence="1">
    <location>
        <begin position="1199"/>
        <end position="1209"/>
    </location>
</feature>
<keyword evidence="4" id="KW-1185">Reference proteome</keyword>
<name>A0A0D2E8Q5_9EURO</name>
<feature type="compositionally biased region" description="Low complexity" evidence="1">
    <location>
        <begin position="976"/>
        <end position="989"/>
    </location>
</feature>
<evidence type="ECO:0000313" key="4">
    <source>
        <dbReference type="Proteomes" id="UP000053342"/>
    </source>
</evidence>
<dbReference type="OrthoDB" id="5363079at2759"/>
<feature type="compositionally biased region" description="Polar residues" evidence="1">
    <location>
        <begin position="317"/>
        <end position="327"/>
    </location>
</feature>
<evidence type="ECO:0000259" key="2">
    <source>
        <dbReference type="SMART" id="SM00976"/>
    </source>
</evidence>
<feature type="compositionally biased region" description="Basic and acidic residues" evidence="1">
    <location>
        <begin position="290"/>
        <end position="301"/>
    </location>
</feature>
<protein>
    <recommendedName>
        <fullName evidence="2">Telomeric single stranded DNA binding POT1/Cdc13 domain-containing protein</fullName>
    </recommendedName>
</protein>
<dbReference type="VEuPathDB" id="FungiDB:PV06_05286"/>
<dbReference type="SMART" id="SM00976">
    <property type="entry name" value="Telo_bind"/>
    <property type="match status" value="1"/>
</dbReference>
<dbReference type="SUPFAM" id="SSF50249">
    <property type="entry name" value="Nucleic acid-binding proteins"/>
    <property type="match status" value="1"/>
</dbReference>
<dbReference type="Gene3D" id="2.40.50.140">
    <property type="entry name" value="Nucleic acid-binding proteins"/>
    <property type="match status" value="1"/>
</dbReference>
<organism evidence="3 4">
    <name type="scientific">Exophiala oligosperma</name>
    <dbReference type="NCBI Taxonomy" id="215243"/>
    <lineage>
        <taxon>Eukaryota</taxon>
        <taxon>Fungi</taxon>
        <taxon>Dikarya</taxon>
        <taxon>Ascomycota</taxon>
        <taxon>Pezizomycotina</taxon>
        <taxon>Eurotiomycetes</taxon>
        <taxon>Chaetothyriomycetidae</taxon>
        <taxon>Chaetothyriales</taxon>
        <taxon>Herpotrichiellaceae</taxon>
        <taxon>Exophiala</taxon>
    </lineage>
</organism>
<feature type="region of interest" description="Disordered" evidence="1">
    <location>
        <begin position="885"/>
        <end position="994"/>
    </location>
</feature>
<feature type="compositionally biased region" description="Polar residues" evidence="1">
    <location>
        <begin position="1364"/>
        <end position="1375"/>
    </location>
</feature>
<feature type="region of interest" description="Disordered" evidence="1">
    <location>
        <begin position="810"/>
        <end position="867"/>
    </location>
</feature>
<dbReference type="InterPro" id="IPR012340">
    <property type="entry name" value="NA-bd_OB-fold"/>
</dbReference>
<proteinExistence type="predicted"/>
<feature type="region of interest" description="Disordered" evidence="1">
    <location>
        <begin position="1184"/>
        <end position="1431"/>
    </location>
</feature>
<dbReference type="STRING" id="215243.A0A0D2E8Q5"/>
<dbReference type="EMBL" id="KN847335">
    <property type="protein sequence ID" value="KIW44264.1"/>
    <property type="molecule type" value="Genomic_DNA"/>
</dbReference>
<dbReference type="GO" id="GO:0000781">
    <property type="term" value="C:chromosome, telomeric region"/>
    <property type="evidence" value="ECO:0007669"/>
    <property type="project" value="InterPro"/>
</dbReference>
<feature type="compositionally biased region" description="Basic and acidic residues" evidence="1">
    <location>
        <begin position="814"/>
        <end position="828"/>
    </location>
</feature>
<gene>
    <name evidence="3" type="ORF">PV06_05286</name>
</gene>
<dbReference type="RefSeq" id="XP_016264480.1">
    <property type="nucleotide sequence ID" value="XM_016406274.1"/>
</dbReference>
<feature type="compositionally biased region" description="Low complexity" evidence="1">
    <location>
        <begin position="933"/>
        <end position="944"/>
    </location>
</feature>
<feature type="compositionally biased region" description="Polar residues" evidence="1">
    <location>
        <begin position="1184"/>
        <end position="1196"/>
    </location>
</feature>
<dbReference type="HOGENOM" id="CLU_261220_0_0_1"/>
<dbReference type="GO" id="GO:0000723">
    <property type="term" value="P:telomere maintenance"/>
    <property type="evidence" value="ECO:0007669"/>
    <property type="project" value="InterPro"/>
</dbReference>
<dbReference type="GO" id="GO:0003677">
    <property type="term" value="F:DNA binding"/>
    <property type="evidence" value="ECO:0007669"/>
    <property type="project" value="InterPro"/>
</dbReference>
<feature type="region of interest" description="Disordered" evidence="1">
    <location>
        <begin position="644"/>
        <end position="684"/>
    </location>
</feature>
<dbReference type="Pfam" id="PF02765">
    <property type="entry name" value="POT1"/>
    <property type="match status" value="1"/>
</dbReference>
<accession>A0A0D2E8Q5</accession>
<feature type="compositionally biased region" description="Low complexity" evidence="1">
    <location>
        <begin position="253"/>
        <end position="267"/>
    </location>
</feature>
<feature type="region of interest" description="Disordered" evidence="1">
    <location>
        <begin position="234"/>
        <end position="346"/>
    </location>
</feature>
<feature type="compositionally biased region" description="Basic and acidic residues" evidence="1">
    <location>
        <begin position="1397"/>
        <end position="1407"/>
    </location>
</feature>
<sequence length="1431" mass="154159">MTTVAVPNLSSQPAFEASERISIASLSPTTTGAASYILASVALVWPYSSSTRTLALLLADSDIPVRKPRGQVKVIFHDGSAREVAKTKVGIGDLLHLGLAGCKWQENKDNISTPGKKISWNLVFQGQVTAEILRDNAEATTINYTAHDDHLGPGNSILETLDTLQDATPKRNGSMGHELSTIHVPLITPSRSGRRYSGKTFFDTSLDIFTDDDGYVAGHGRKRTKFARDSGGWNLVDMDEDAEPIPRTPQPPVSTTEETGTTAPTVGLPSEMQASTPTGGVPNEESLGSHTRDNDQVHLLDNEIGSLGSSGGNPSSAAHQSGSQIRSPSREPKLTSMGPPQTPMRIPHLPARVIDATTPTETSSNATTTPRLHPLASPGLPLVSPLIQKYGVEIGYFPPFEDGVSQLDASGTSTAEDESNDRTNSFSSFREGVSTHIVAHEEHHDGVEAPGAPTTEDDSDGSLVVLDSFPNQQPASTKQILQPPMDEQSSAIAVNHHHGSESVGETADHHYDPENPASTATELWLSNTELAIEEGRFQQEHELTSRHLESSTPQIIEIEDDDLYGAPSDVAPRSPPVNTQDISRDQQKSALDVIEEFLQISPVQPSGTATAWGNKAKILETSPSRENSEPYIEMESTYTTVEHTPFPFLVGGGSTQQSQPRLAGSESSPRSSPAMPTQNHSMDGNVDERETLAVIEEQALDHATFHLEAHTTERQRLVISDDIPELAIASAEAAKDIAMTEAREMTSEQVENSLPALQSSNVLPTPKIDLASAALTYLEDGDARLGSPPASHEDSHAELVAEIEISPVGQEPVVRSREDIRVRDRDDDSVVEVGQDVSSRDVVQESFNSVTSVETPAQLPTPDHTQPDQLAVNARRIASSPELQTTTTLAEHQPQGDSIAPSGEGPIGSAQEGADSGTAVSQIQEEIETNVPRRLSQRLSTRRSVMPANISSPYFTPRRSARTSSPTSSQKENVKPSTTSPSNLPSSPTQAHRTSNETIDISIAAKGGGGTIVSAQQEPHYPISRTTGITTQHAYYPPLASLDEHFNHLVDVIGVCVDDSFQPERAKSGPREYFTTLRVADSSCKQDGVNVRVFRPVKTALPNTRRGDVVLLRDFKSQTLNRKFMLLSTDTSSWAVFCSTEGETSRRFEVLVTGPPVEYGSTEEDYVALLRSWWRDGGSALFPSSGTTSDIKSSGTPHLKPRPANRRRSNRTDNMDNETDQIDANGEVENATPLADKTNENGRGPSVQGTPSESKASPEPTSRRRVGSRRSGIPTDEVQDTIRTTHVGDKAPAGTKTDVNDRRRSIAPSASLSPNISMREFTPRRSARHKRSVTPAAEGQGHDGASFGSMEIREGSASAGRRGSTVSIASATTPKPTGRESAAPRRSARHKSPSVVHELRDGTKYVDNDDGQQRAGSVLHELRDGSTYVDG</sequence>
<dbReference type="InterPro" id="IPR011564">
    <property type="entry name" value="Telomer_end-bd_POT1/Cdc13"/>
</dbReference>
<feature type="compositionally biased region" description="Polar residues" evidence="1">
    <location>
        <begin position="655"/>
        <end position="682"/>
    </location>
</feature>
<dbReference type="CDD" id="cd04497">
    <property type="entry name" value="hPOT1_OB1_like"/>
    <property type="match status" value="1"/>
</dbReference>